<evidence type="ECO:0000313" key="3">
    <source>
        <dbReference type="RefSeq" id="XP_070486413.1"/>
    </source>
</evidence>
<feature type="compositionally biased region" description="Basic residues" evidence="1">
    <location>
        <begin position="1"/>
        <end position="15"/>
    </location>
</feature>
<dbReference type="RefSeq" id="XP_070486413.1">
    <property type="nucleotide sequence ID" value="XM_070630312.1"/>
</dbReference>
<feature type="compositionally biased region" description="Low complexity" evidence="1">
    <location>
        <begin position="98"/>
        <end position="109"/>
    </location>
</feature>
<feature type="compositionally biased region" description="Low complexity" evidence="1">
    <location>
        <begin position="180"/>
        <end position="195"/>
    </location>
</feature>
<name>A0ABM4QAF1_EQUPR</name>
<proteinExistence type="predicted"/>
<evidence type="ECO:0000256" key="1">
    <source>
        <dbReference type="SAM" id="MobiDB-lite"/>
    </source>
</evidence>
<reference evidence="3" key="1">
    <citation type="submission" date="2025-08" db="UniProtKB">
        <authorList>
            <consortium name="RefSeq"/>
        </authorList>
    </citation>
    <scope>IDENTIFICATION</scope>
    <source>
        <tissue evidence="3">Blood</tissue>
    </source>
</reference>
<feature type="compositionally biased region" description="Low complexity" evidence="1">
    <location>
        <begin position="143"/>
        <end position="152"/>
    </location>
</feature>
<protein>
    <submittedName>
        <fullName evidence="3">Serine/arginine repetitive matrix protein 3-like</fullName>
    </submittedName>
</protein>
<feature type="region of interest" description="Disordered" evidence="1">
    <location>
        <begin position="1"/>
        <end position="209"/>
    </location>
</feature>
<feature type="region of interest" description="Disordered" evidence="1">
    <location>
        <begin position="282"/>
        <end position="321"/>
    </location>
</feature>
<dbReference type="GeneID" id="103562793"/>
<feature type="compositionally biased region" description="Low complexity" evidence="1">
    <location>
        <begin position="73"/>
        <end position="82"/>
    </location>
</feature>
<keyword evidence="2" id="KW-1185">Reference proteome</keyword>
<organism evidence="2 3">
    <name type="scientific">Equus przewalskii</name>
    <name type="common">Przewalski's horse</name>
    <name type="synonym">Equus caballus przewalskii</name>
    <dbReference type="NCBI Taxonomy" id="9798"/>
    <lineage>
        <taxon>Eukaryota</taxon>
        <taxon>Metazoa</taxon>
        <taxon>Chordata</taxon>
        <taxon>Craniata</taxon>
        <taxon>Vertebrata</taxon>
        <taxon>Euteleostomi</taxon>
        <taxon>Mammalia</taxon>
        <taxon>Eutheria</taxon>
        <taxon>Laurasiatheria</taxon>
        <taxon>Perissodactyla</taxon>
        <taxon>Equidae</taxon>
        <taxon>Equus</taxon>
    </lineage>
</organism>
<dbReference type="Proteomes" id="UP001652662">
    <property type="component" value="Chromosome 7"/>
</dbReference>
<sequence>MSRRARRAARRRRRWAREGEGRAGAPAARRREEPRKQPDTQADPESAGGGTSPDSSGGAARERRRVLRPCRPPQSASGAAVRGSGGRARGAKIRPPCRRCAALARTRAAGTRRGRGCGRARPARRLSARSPEPAPGRRRAAGRARAGSARGSCTRLTGAAPQRACAPSPAGPAGLGGTRGRPAATAAATGAASPRGEQRRADPAPCSPQLRAASVGAGFGDLPCKGCASTRSLSRGARREEFVRTAAAPRPAAPRAWRAGCVPAAPRRAACLRVAEPAPPAARESRARRAAGWKGCGRSEVGGRRDPAAGQGAPVPEPAPAEPAALRRLVEPRVPGGPRRAHRDGGLDTTCDFCIWCEVLGNEGGGGVTDESNTALKYLIYHFGSGMTSE</sequence>
<feature type="compositionally biased region" description="Basic and acidic residues" evidence="1">
    <location>
        <begin position="29"/>
        <end position="38"/>
    </location>
</feature>
<accession>A0ABM4QAF1</accession>
<gene>
    <name evidence="3" type="primary">LOC103562793</name>
</gene>
<evidence type="ECO:0000313" key="2">
    <source>
        <dbReference type="Proteomes" id="UP001652662"/>
    </source>
</evidence>
<feature type="compositionally biased region" description="Basic residues" evidence="1">
    <location>
        <begin position="110"/>
        <end position="127"/>
    </location>
</feature>